<evidence type="ECO:0000259" key="1">
    <source>
        <dbReference type="Pfam" id="PF07238"/>
    </source>
</evidence>
<dbReference type="EMBL" id="CYGZ01000012">
    <property type="protein sequence ID" value="CUA80639.1"/>
    <property type="molecule type" value="Genomic_DNA"/>
</dbReference>
<evidence type="ECO:0000313" key="3">
    <source>
        <dbReference type="Proteomes" id="UP000182738"/>
    </source>
</evidence>
<accession>A0A0K6GPK3</accession>
<sequence>MCGGFMMRFKRQEPFRYQFGQPLPCTFRITRIGEREVETDKGAAEIHDISPRGIRLETNLNLPIDSAKGELEVELQFTIVDQPIAVRGIVIWKKAYANEFQYGLSLEISKQEEMQLIGEIKRHAAMYARKKENN</sequence>
<organism evidence="2 3">
    <name type="scientific">Anoxybacillus suryakundensis</name>
    <dbReference type="NCBI Taxonomy" id="1325335"/>
    <lineage>
        <taxon>Bacteria</taxon>
        <taxon>Bacillati</taxon>
        <taxon>Bacillota</taxon>
        <taxon>Bacilli</taxon>
        <taxon>Bacillales</taxon>
        <taxon>Anoxybacillaceae</taxon>
        <taxon>Anoxybacillus</taxon>
    </lineage>
</organism>
<keyword evidence="3" id="KW-1185">Reference proteome</keyword>
<name>A0A0K6GPK3_9BACL</name>
<gene>
    <name evidence="2" type="ORF">Ga0061060_11243</name>
</gene>
<proteinExistence type="predicted"/>
<dbReference type="AlphaFoldDB" id="A0A0K6GPK3"/>
<reference evidence="3" key="1">
    <citation type="submission" date="2015-08" db="EMBL/GenBank/DDBJ databases">
        <authorList>
            <person name="Varghese N."/>
        </authorList>
    </citation>
    <scope>NUCLEOTIDE SEQUENCE [LARGE SCALE GENOMIC DNA]</scope>
    <source>
        <strain evidence="3">DSM 27374</strain>
    </source>
</reference>
<feature type="domain" description="PilZ" evidence="1">
    <location>
        <begin position="42"/>
        <end position="117"/>
    </location>
</feature>
<dbReference type="InterPro" id="IPR009875">
    <property type="entry name" value="PilZ_domain"/>
</dbReference>
<evidence type="ECO:0000313" key="2">
    <source>
        <dbReference type="EMBL" id="CUA80639.1"/>
    </source>
</evidence>
<dbReference type="Proteomes" id="UP000182738">
    <property type="component" value="Unassembled WGS sequence"/>
</dbReference>
<protein>
    <submittedName>
        <fullName evidence="2">PilZ domain</fullName>
    </submittedName>
</protein>
<dbReference type="Pfam" id="PF07238">
    <property type="entry name" value="PilZ"/>
    <property type="match status" value="1"/>
</dbReference>
<dbReference type="GO" id="GO:0035438">
    <property type="term" value="F:cyclic-di-GMP binding"/>
    <property type="evidence" value="ECO:0007669"/>
    <property type="project" value="InterPro"/>
</dbReference>
<dbReference type="STRING" id="1325335.GCA_001418025_01951"/>